<dbReference type="Gene3D" id="3.40.50.150">
    <property type="entry name" value="Vaccinia Virus protein VP39"/>
    <property type="match status" value="1"/>
</dbReference>
<dbReference type="PRINTS" id="PR00996">
    <property type="entry name" value="CHERMTFRASE"/>
</dbReference>
<dbReference type="InterPro" id="IPR022642">
    <property type="entry name" value="CheR_C"/>
</dbReference>
<dbReference type="InterPro" id="IPR036804">
    <property type="entry name" value="CheR_N_sf"/>
</dbReference>
<dbReference type="SMART" id="SM00138">
    <property type="entry name" value="MeTrc"/>
    <property type="match status" value="1"/>
</dbReference>
<keyword evidence="3" id="KW-0489">Methyltransferase</keyword>
<dbReference type="SUPFAM" id="SSF53335">
    <property type="entry name" value="S-adenosyl-L-methionine-dependent methyltransferases"/>
    <property type="match status" value="1"/>
</dbReference>
<dbReference type="InterPro" id="IPR050903">
    <property type="entry name" value="Bact_Chemotaxis_MeTrfase"/>
</dbReference>
<dbReference type="PANTHER" id="PTHR24422">
    <property type="entry name" value="CHEMOTAXIS PROTEIN METHYLTRANSFERASE"/>
    <property type="match status" value="1"/>
</dbReference>
<keyword evidence="8" id="KW-1185">Reference proteome</keyword>
<gene>
    <name evidence="7" type="ORF">KI810_09005</name>
</gene>
<evidence type="ECO:0000256" key="5">
    <source>
        <dbReference type="ARBA" id="ARBA00022691"/>
    </source>
</evidence>
<dbReference type="Pfam" id="PF01739">
    <property type="entry name" value="CheR"/>
    <property type="match status" value="1"/>
</dbReference>
<proteinExistence type="predicted"/>
<name>A0ABS5SEW0_9BACT</name>
<dbReference type="InterPro" id="IPR029063">
    <property type="entry name" value="SAM-dependent_MTases_sf"/>
</dbReference>
<dbReference type="Gene3D" id="1.10.155.10">
    <property type="entry name" value="Chemotaxis receptor methyltransferase CheR, N-terminal domain"/>
    <property type="match status" value="1"/>
</dbReference>
<sequence>MADAVFDEIRQHVQDRTGLYFTGHKRGLLKSKLQQRADVLALPDMAAYRDYLLNSRSEEIALLDLITTNETCFFRNPRQFDYLRDHILPSLEEERGNVSFRRLAMGEHPGRLNDMRLRILSAGCSTGEEPYTIAMMVLEGLRYPRAWNIEIVAGDLSESCLEVARRGFYDTARLMGIPKALQKKYMDGTDEGATFREDVRRLVRFTRLNLNDVMQGGEGSDISPLGGFDIVLCRNVMIYFSSASQQLLVDALYRITAPGGYLFTGDAEPLHLFSHDFAPVREAGCLIYRKTGSDTNGQVV</sequence>
<comment type="catalytic activity">
    <reaction evidence="1">
        <text>L-glutamyl-[protein] + S-adenosyl-L-methionine = [protein]-L-glutamate 5-O-methyl ester + S-adenosyl-L-homocysteine</text>
        <dbReference type="Rhea" id="RHEA:24452"/>
        <dbReference type="Rhea" id="RHEA-COMP:10208"/>
        <dbReference type="Rhea" id="RHEA-COMP:10311"/>
        <dbReference type="ChEBI" id="CHEBI:29973"/>
        <dbReference type="ChEBI" id="CHEBI:57856"/>
        <dbReference type="ChEBI" id="CHEBI:59789"/>
        <dbReference type="ChEBI" id="CHEBI:82795"/>
        <dbReference type="EC" id="2.1.1.80"/>
    </reaction>
</comment>
<accession>A0ABS5SEW0</accession>
<protein>
    <recommendedName>
        <fullName evidence="2">protein-glutamate O-methyltransferase</fullName>
        <ecNumber evidence="2">2.1.1.80</ecNumber>
    </recommendedName>
</protein>
<evidence type="ECO:0000313" key="8">
    <source>
        <dbReference type="Proteomes" id="UP000756860"/>
    </source>
</evidence>
<dbReference type="SUPFAM" id="SSF47757">
    <property type="entry name" value="Chemotaxis receptor methyltransferase CheR, N-terminal domain"/>
    <property type="match status" value="1"/>
</dbReference>
<evidence type="ECO:0000313" key="7">
    <source>
        <dbReference type="EMBL" id="MBT0653192.1"/>
    </source>
</evidence>
<dbReference type="Pfam" id="PF03705">
    <property type="entry name" value="CheR_N"/>
    <property type="match status" value="1"/>
</dbReference>
<dbReference type="InterPro" id="IPR000780">
    <property type="entry name" value="CheR_MeTrfase"/>
</dbReference>
<comment type="caution">
    <text evidence="7">The sequence shown here is derived from an EMBL/GenBank/DDBJ whole genome shotgun (WGS) entry which is preliminary data.</text>
</comment>
<evidence type="ECO:0000256" key="2">
    <source>
        <dbReference type="ARBA" id="ARBA00012534"/>
    </source>
</evidence>
<evidence type="ECO:0000256" key="4">
    <source>
        <dbReference type="ARBA" id="ARBA00022679"/>
    </source>
</evidence>
<keyword evidence="4" id="KW-0808">Transferase</keyword>
<evidence type="ECO:0000256" key="1">
    <source>
        <dbReference type="ARBA" id="ARBA00001541"/>
    </source>
</evidence>
<reference evidence="7 8" key="1">
    <citation type="submission" date="2021-05" db="EMBL/GenBank/DDBJ databases">
        <title>The draft genome of Geobacter luticola JCM 17780.</title>
        <authorList>
            <person name="Xu Z."/>
            <person name="Masuda Y."/>
            <person name="Itoh H."/>
            <person name="Senoo K."/>
        </authorList>
    </citation>
    <scope>NUCLEOTIDE SEQUENCE [LARGE SCALE GENOMIC DNA]</scope>
    <source>
        <strain evidence="7 8">JCM 17780</strain>
    </source>
</reference>
<dbReference type="RefSeq" id="WP_214175168.1">
    <property type="nucleotide sequence ID" value="NZ_JAHCVK010000002.1"/>
</dbReference>
<dbReference type="EC" id="2.1.1.80" evidence="2"/>
<dbReference type="EMBL" id="JAHCVK010000002">
    <property type="protein sequence ID" value="MBT0653192.1"/>
    <property type="molecule type" value="Genomic_DNA"/>
</dbReference>
<evidence type="ECO:0000256" key="3">
    <source>
        <dbReference type="ARBA" id="ARBA00022603"/>
    </source>
</evidence>
<feature type="domain" description="CheR-type methyltransferase" evidence="6">
    <location>
        <begin position="1"/>
        <end position="293"/>
    </location>
</feature>
<evidence type="ECO:0000259" key="6">
    <source>
        <dbReference type="PROSITE" id="PS50123"/>
    </source>
</evidence>
<organism evidence="7 8">
    <name type="scientific">Geomobilimonas luticola</name>
    <dbReference type="NCBI Taxonomy" id="1114878"/>
    <lineage>
        <taxon>Bacteria</taxon>
        <taxon>Pseudomonadati</taxon>
        <taxon>Thermodesulfobacteriota</taxon>
        <taxon>Desulfuromonadia</taxon>
        <taxon>Geobacterales</taxon>
        <taxon>Geobacteraceae</taxon>
        <taxon>Geomobilimonas</taxon>
    </lineage>
</organism>
<dbReference type="Proteomes" id="UP000756860">
    <property type="component" value="Unassembled WGS sequence"/>
</dbReference>
<dbReference type="PROSITE" id="PS50123">
    <property type="entry name" value="CHER"/>
    <property type="match status" value="1"/>
</dbReference>
<dbReference type="InterPro" id="IPR022641">
    <property type="entry name" value="CheR_N"/>
</dbReference>
<keyword evidence="5" id="KW-0949">S-adenosyl-L-methionine</keyword>
<dbReference type="PANTHER" id="PTHR24422:SF10">
    <property type="entry name" value="CHEMOTAXIS PROTEIN METHYLTRANSFERASE 2"/>
    <property type="match status" value="1"/>
</dbReference>